<name>A0AA37L1X0_9PEZI</name>
<protein>
    <submittedName>
        <fullName evidence="3">Uncharacterized protein</fullName>
    </submittedName>
</protein>
<accession>A0AA37L1X0</accession>
<keyword evidence="2" id="KW-0472">Membrane</keyword>
<dbReference type="GeneID" id="73321419"/>
<evidence type="ECO:0000313" key="4">
    <source>
        <dbReference type="Proteomes" id="UP001055115"/>
    </source>
</evidence>
<dbReference type="Proteomes" id="UP001055115">
    <property type="component" value="Unassembled WGS sequence"/>
</dbReference>
<gene>
    <name evidence="3" type="ORF">ColSpa_00617</name>
</gene>
<sequence length="1216" mass="129529">MCWRSHLESKASRLRCEAVRLAVRRGRCATHTAGAGSDHEAVAAEDGSVGLILLLLLLLALASLVVGLEGREVLGLLAQHVDHVRHGKVRKAVAPRDFENQVRTDEVIAGIKHADVAFAAANVDKLSFVWVKTLRVTYVAEQVLHDIGLARDGSSLDGVLEELVLLGESNGLLPALVLAVDAGCNLAEEDQVVLLQTRGKVNRIVVVVVLNRVAERLVVLLLDQKVVDSIVDRALVLALHVDEERLDERQVVALLEHLDHTVHIDARSERLEQVRKQGRVLLKVEVDGAVVDLQVGDLDNNLLELLVLPGVLGALNDRQSGVIKLIVVVVAENQLGPEVRLLAGTDDLGQVHSAPEELQVLHETLRVSNTELREHTHVGTLEAKTLLQQANKLIEVAVALILLDEGLQLLSIDDEVETADLGKTELLLLHAGLVDLLPDLNVVGLTGALDSSLVLLEVDEGGSQLGPVGDAGVEDLGGLVETLLLAKLVHTGVAESESSVDGGLAQRLPGHAQVLDEILVLASADSGLNDLLVVLGVLSLDVRLDGVANTETVKLGFGHLAPDFGQVDLLGVSLGTVDAHNVLNQDVNSGRLVASLLKDLEGLLVETDFDTGGRDVGSAEVVQTVDVVHNLTLVGLGSGEQKQVLKVGVVAERRRLKDDLLKQLNKLEREIAGEEGGDSLGDLGRVGRLRNGGGSHLVNHGAAVDVVLAENKGPQLAVSPLKQVASLVAVHAVLILFADGESVILVVLLEELLRVVVRVDVNLGESVEDGLLLVAGSKGGLEEGQEKLETVARLNLRDELIDGDRGGVYSRQQVLDDALVAVDIQETTNDGRRSAGVDTLDVSLDGLELLLLVKVENQVVDEVESVANDDEGQLLLKSGLLQEVLDLLGVVVVAVSANALNLVELAHLGGSLDVLEVNVGVLGKVDDAAEVVEETLGSLVLLEKVNQADRTKQIGVLGRDLDYGLEILADVVLDHRVQAVQGLLNGQLAEETGQPVKVEVGGGSNVDYNTLDRRGVLVELQGLLGQASLFTESRNASLVEVGEHVVSKNGIGNLGRIHQVHLEETSLKVTLVRSVVLERIQEEGSCLLDHALGLENVDDSLNVNQRTALVVGQSRSELRSLLRVDTNNVLEKLNVVGLVANLGGVGQDLIELASLSKASNDLVGNVGLNVHGKGHVQVVGPHKVTEPLRWRELVLLLPLLEQVETVLGKNRLSQFN</sequence>
<evidence type="ECO:0000313" key="3">
    <source>
        <dbReference type="EMBL" id="GKT40436.1"/>
    </source>
</evidence>
<comment type="caution">
    <text evidence="3">The sequence shown here is derived from an EMBL/GenBank/DDBJ whole genome shotgun (WGS) entry which is preliminary data.</text>
</comment>
<keyword evidence="2" id="KW-1133">Transmembrane helix</keyword>
<dbReference type="RefSeq" id="XP_049122786.1">
    <property type="nucleotide sequence ID" value="XM_049266829.1"/>
</dbReference>
<keyword evidence="2" id="KW-0812">Transmembrane</keyword>
<evidence type="ECO:0000256" key="1">
    <source>
        <dbReference type="SAM" id="Coils"/>
    </source>
</evidence>
<feature type="coiled-coil region" evidence="1">
    <location>
        <begin position="650"/>
        <end position="677"/>
    </location>
</feature>
<keyword evidence="4" id="KW-1185">Reference proteome</keyword>
<organism evidence="3 4">
    <name type="scientific">Colletotrichum spaethianum</name>
    <dbReference type="NCBI Taxonomy" id="700344"/>
    <lineage>
        <taxon>Eukaryota</taxon>
        <taxon>Fungi</taxon>
        <taxon>Dikarya</taxon>
        <taxon>Ascomycota</taxon>
        <taxon>Pezizomycotina</taxon>
        <taxon>Sordariomycetes</taxon>
        <taxon>Hypocreomycetidae</taxon>
        <taxon>Glomerellales</taxon>
        <taxon>Glomerellaceae</taxon>
        <taxon>Colletotrichum</taxon>
        <taxon>Colletotrichum spaethianum species complex</taxon>
    </lineage>
</organism>
<evidence type="ECO:0000256" key="2">
    <source>
        <dbReference type="SAM" id="Phobius"/>
    </source>
</evidence>
<feature type="transmembrane region" description="Helical" evidence="2">
    <location>
        <begin position="49"/>
        <end position="68"/>
    </location>
</feature>
<dbReference type="EMBL" id="BQXU01000001">
    <property type="protein sequence ID" value="GKT40436.1"/>
    <property type="molecule type" value="Genomic_DNA"/>
</dbReference>
<keyword evidence="1" id="KW-0175">Coiled coil</keyword>
<reference evidence="3 4" key="1">
    <citation type="submission" date="2022-03" db="EMBL/GenBank/DDBJ databases">
        <title>Genome data of Colletotrichum spp.</title>
        <authorList>
            <person name="Utami Y.D."/>
            <person name="Hiruma K."/>
        </authorList>
    </citation>
    <scope>NUCLEOTIDE SEQUENCE [LARGE SCALE GENOMIC DNA]</scope>
    <source>
        <strain evidence="3 4">MAFF 239500</strain>
    </source>
</reference>
<proteinExistence type="predicted"/>
<dbReference type="AlphaFoldDB" id="A0AA37L1X0"/>